<name>A0A6C0BNI9_9ZZZZ</name>
<evidence type="ECO:0000313" key="2">
    <source>
        <dbReference type="EMBL" id="QHS93975.1"/>
    </source>
</evidence>
<feature type="region of interest" description="Disordered" evidence="1">
    <location>
        <begin position="1"/>
        <end position="31"/>
    </location>
</feature>
<proteinExistence type="predicted"/>
<accession>A0A6C0BNI9</accession>
<sequence>MQLSRSDTELTTDYKFNHSMSENQEKSKENMSKQSINKSLLCIIKLQKSIIDSYKTQLNDANDEIIHRKENLKIIKDTNIFDPDDVTNMLIHHVNNSEDKEIFRNAIIFMQNKLNFVLEKVEQTYDHKEKNK</sequence>
<organism evidence="2">
    <name type="scientific">viral metagenome</name>
    <dbReference type="NCBI Taxonomy" id="1070528"/>
    <lineage>
        <taxon>unclassified sequences</taxon>
        <taxon>metagenomes</taxon>
        <taxon>organismal metagenomes</taxon>
    </lineage>
</organism>
<dbReference type="EMBL" id="MN739215">
    <property type="protein sequence ID" value="QHS93975.1"/>
    <property type="molecule type" value="Genomic_DNA"/>
</dbReference>
<protein>
    <submittedName>
        <fullName evidence="2">Uncharacterized protein</fullName>
    </submittedName>
</protein>
<reference evidence="2" key="1">
    <citation type="journal article" date="2020" name="Nature">
        <title>Giant virus diversity and host interactions through global metagenomics.</title>
        <authorList>
            <person name="Schulz F."/>
            <person name="Roux S."/>
            <person name="Paez-Espino D."/>
            <person name="Jungbluth S."/>
            <person name="Walsh D.A."/>
            <person name="Denef V.J."/>
            <person name="McMahon K.D."/>
            <person name="Konstantinidis K.T."/>
            <person name="Eloe-Fadrosh E.A."/>
            <person name="Kyrpides N.C."/>
            <person name="Woyke T."/>
        </authorList>
    </citation>
    <scope>NUCLEOTIDE SEQUENCE</scope>
    <source>
        <strain evidence="2">GVMAG-M-3300018416-26</strain>
    </source>
</reference>
<feature type="compositionally biased region" description="Polar residues" evidence="1">
    <location>
        <begin position="1"/>
        <end position="11"/>
    </location>
</feature>
<evidence type="ECO:0000256" key="1">
    <source>
        <dbReference type="SAM" id="MobiDB-lite"/>
    </source>
</evidence>
<dbReference type="AlphaFoldDB" id="A0A6C0BNI9"/>